<keyword evidence="1" id="KW-1133">Transmembrane helix</keyword>
<organism evidence="2 3">
    <name type="scientific">Clostridium punense</name>
    <dbReference type="NCBI Taxonomy" id="1054297"/>
    <lineage>
        <taxon>Bacteria</taxon>
        <taxon>Bacillati</taxon>
        <taxon>Bacillota</taxon>
        <taxon>Clostridia</taxon>
        <taxon>Eubacteriales</taxon>
        <taxon>Clostridiaceae</taxon>
        <taxon>Clostridium</taxon>
    </lineage>
</organism>
<keyword evidence="3" id="KW-1185">Reference proteome</keyword>
<reference evidence="2 3" key="1">
    <citation type="submission" date="2021-03" db="EMBL/GenBank/DDBJ databases">
        <title>Genomic Encyclopedia of Type Strains, Phase IV (KMG-IV): sequencing the most valuable type-strain genomes for metagenomic binning, comparative biology and taxonomic classification.</title>
        <authorList>
            <person name="Goeker M."/>
        </authorList>
    </citation>
    <scope>NUCLEOTIDE SEQUENCE [LARGE SCALE GENOMIC DNA]</scope>
    <source>
        <strain evidence="2 3">DSM 28650</strain>
    </source>
</reference>
<evidence type="ECO:0000256" key="1">
    <source>
        <dbReference type="SAM" id="Phobius"/>
    </source>
</evidence>
<feature type="transmembrane region" description="Helical" evidence="1">
    <location>
        <begin position="106"/>
        <end position="123"/>
    </location>
</feature>
<feature type="transmembrane region" description="Helical" evidence="1">
    <location>
        <begin position="46"/>
        <end position="66"/>
    </location>
</feature>
<proteinExistence type="predicted"/>
<dbReference type="InterPro" id="IPR053824">
    <property type="entry name" value="DUF7010"/>
</dbReference>
<dbReference type="Proteomes" id="UP001519308">
    <property type="component" value="Unassembled WGS sequence"/>
</dbReference>
<accession>A0ABS4K572</accession>
<dbReference type="Pfam" id="PF22765">
    <property type="entry name" value="DUF7010"/>
    <property type="match status" value="1"/>
</dbReference>
<evidence type="ECO:0000313" key="3">
    <source>
        <dbReference type="Proteomes" id="UP001519308"/>
    </source>
</evidence>
<protein>
    <recommendedName>
        <fullName evidence="4">Permease</fullName>
    </recommendedName>
</protein>
<keyword evidence="1" id="KW-0812">Transmembrane</keyword>
<feature type="transmembrane region" description="Helical" evidence="1">
    <location>
        <begin position="130"/>
        <end position="146"/>
    </location>
</feature>
<feature type="transmembrane region" description="Helical" evidence="1">
    <location>
        <begin position="20"/>
        <end position="40"/>
    </location>
</feature>
<dbReference type="RefSeq" id="WP_021285630.1">
    <property type="nucleotide sequence ID" value="NZ_JAGGLL010000021.1"/>
</dbReference>
<evidence type="ECO:0000313" key="2">
    <source>
        <dbReference type="EMBL" id="MBP2022928.1"/>
    </source>
</evidence>
<comment type="caution">
    <text evidence="2">The sequence shown here is derived from an EMBL/GenBank/DDBJ whole genome shotgun (WGS) entry which is preliminary data.</text>
</comment>
<name>A0ABS4K572_9CLOT</name>
<feature type="transmembrane region" description="Helical" evidence="1">
    <location>
        <begin position="152"/>
        <end position="170"/>
    </location>
</feature>
<keyword evidence="1" id="KW-0472">Membrane</keyword>
<sequence>MYLEELRLDCAIKQKKGLHFILASIIIWGAVFFIHITALPILTKNLLTFCFTAPLMPLAFLISKIIKVDFQNKKNPLTNLGILFSANQMLYLLIAMWIYPTLPEKMLMIIAMIFGAHLLPYGWLYKSKSYITFAILVPILSLIVGVNFEPYILAVMMMIIEIFFSICLVVENKKIPADFKFNLKH</sequence>
<evidence type="ECO:0008006" key="4">
    <source>
        <dbReference type="Google" id="ProtNLM"/>
    </source>
</evidence>
<dbReference type="EMBL" id="JAGGLL010000021">
    <property type="protein sequence ID" value="MBP2022928.1"/>
    <property type="molecule type" value="Genomic_DNA"/>
</dbReference>
<feature type="transmembrane region" description="Helical" evidence="1">
    <location>
        <begin position="78"/>
        <end position="100"/>
    </location>
</feature>
<gene>
    <name evidence="2" type="ORF">J2Z44_002753</name>
</gene>